<proteinExistence type="predicted"/>
<accession>A0A9P8T655</accession>
<evidence type="ECO:0000256" key="1">
    <source>
        <dbReference type="SAM" id="Coils"/>
    </source>
</evidence>
<dbReference type="OrthoDB" id="3981123at2759"/>
<sequence length="300" mass="34426">MVLRNIENINPTTSLPKQKSPSRQRIISESTGLVRFNIKPNVQQQQNNDLNEKFATLEKQAQNETNIALSPKRGINLQAATSSPQQISRMKEYESSKVQNNDSLILLASKQREILELKFQMNKLKEKLQQSENELHELEKKCSPNFLVQSSSQVSSQSSEVSKLNQPLINNNQSSNNMNNNFNHNFSTLKKKISISQLQNKPSLMKFQEDLNANFNKFQNNQSLMKIQEDINVNFNKFQKDTNILIGRGLRFVNNIKNDIFHEENTHSLINETLEDEYHSDSDHSDYGGADISDYALPVK</sequence>
<comment type="caution">
    <text evidence="3">The sequence shown here is derived from an EMBL/GenBank/DDBJ whole genome shotgun (WGS) entry which is preliminary data.</text>
</comment>
<feature type="compositionally biased region" description="Polar residues" evidence="2">
    <location>
        <begin position="7"/>
        <end position="24"/>
    </location>
</feature>
<feature type="region of interest" description="Disordered" evidence="2">
    <location>
        <begin position="1"/>
        <end position="24"/>
    </location>
</feature>
<gene>
    <name evidence="3" type="ORF">WICMUC_005605</name>
</gene>
<keyword evidence="4" id="KW-1185">Reference proteome</keyword>
<dbReference type="AlphaFoldDB" id="A0A9P8T655"/>
<evidence type="ECO:0000256" key="2">
    <source>
        <dbReference type="SAM" id="MobiDB-lite"/>
    </source>
</evidence>
<organism evidence="3 4">
    <name type="scientific">Wickerhamomyces mucosus</name>
    <dbReference type="NCBI Taxonomy" id="1378264"/>
    <lineage>
        <taxon>Eukaryota</taxon>
        <taxon>Fungi</taxon>
        <taxon>Dikarya</taxon>
        <taxon>Ascomycota</taxon>
        <taxon>Saccharomycotina</taxon>
        <taxon>Saccharomycetes</taxon>
        <taxon>Phaffomycetales</taxon>
        <taxon>Wickerhamomycetaceae</taxon>
        <taxon>Wickerhamomyces</taxon>
    </lineage>
</organism>
<evidence type="ECO:0000313" key="4">
    <source>
        <dbReference type="Proteomes" id="UP000769528"/>
    </source>
</evidence>
<reference evidence="3" key="2">
    <citation type="submission" date="2021-01" db="EMBL/GenBank/DDBJ databases">
        <authorList>
            <person name="Schikora-Tamarit M.A."/>
        </authorList>
    </citation>
    <scope>NUCLEOTIDE SEQUENCE</scope>
    <source>
        <strain evidence="3">CBS6341</strain>
    </source>
</reference>
<protein>
    <submittedName>
        <fullName evidence="3">Uncharacterized protein</fullName>
    </submittedName>
</protein>
<reference evidence="3" key="1">
    <citation type="journal article" date="2021" name="Open Biol.">
        <title>Shared evolutionary footprints suggest mitochondrial oxidative damage underlies multiple complex I losses in fungi.</title>
        <authorList>
            <person name="Schikora-Tamarit M.A."/>
            <person name="Marcet-Houben M."/>
            <person name="Nosek J."/>
            <person name="Gabaldon T."/>
        </authorList>
    </citation>
    <scope>NUCLEOTIDE SEQUENCE</scope>
    <source>
        <strain evidence="3">CBS6341</strain>
    </source>
</reference>
<dbReference type="EMBL" id="JAEUBF010001424">
    <property type="protein sequence ID" value="KAH3666621.1"/>
    <property type="molecule type" value="Genomic_DNA"/>
</dbReference>
<feature type="compositionally biased region" description="Basic and acidic residues" evidence="2">
    <location>
        <begin position="277"/>
        <end position="286"/>
    </location>
</feature>
<dbReference type="Proteomes" id="UP000769528">
    <property type="component" value="Unassembled WGS sequence"/>
</dbReference>
<keyword evidence="1" id="KW-0175">Coiled coil</keyword>
<feature type="coiled-coil region" evidence="1">
    <location>
        <begin position="107"/>
        <end position="141"/>
    </location>
</feature>
<name>A0A9P8T655_9ASCO</name>
<evidence type="ECO:0000313" key="3">
    <source>
        <dbReference type="EMBL" id="KAH3666621.1"/>
    </source>
</evidence>
<feature type="region of interest" description="Disordered" evidence="2">
    <location>
        <begin position="277"/>
        <end position="300"/>
    </location>
</feature>